<keyword evidence="8" id="KW-0067">ATP-binding</keyword>
<evidence type="ECO:0000256" key="8">
    <source>
        <dbReference type="PIRNR" id="PIRNR015617"/>
    </source>
</evidence>
<evidence type="ECO:0000256" key="5">
    <source>
        <dbReference type="ARBA" id="ARBA00024929"/>
    </source>
</evidence>
<dbReference type="CDD" id="cd00561">
    <property type="entry name" value="CobA_ACA"/>
    <property type="match status" value="1"/>
</dbReference>
<keyword evidence="8" id="KW-0547">Nucleotide-binding</keyword>
<evidence type="ECO:0000256" key="7">
    <source>
        <dbReference type="ARBA" id="ARBA00048692"/>
    </source>
</evidence>
<dbReference type="SUPFAM" id="SSF52540">
    <property type="entry name" value="P-loop containing nucleoside triphosphate hydrolases"/>
    <property type="match status" value="1"/>
</dbReference>
<dbReference type="GO" id="GO:0006779">
    <property type="term" value="P:porphyrin-containing compound biosynthetic process"/>
    <property type="evidence" value="ECO:0007669"/>
    <property type="project" value="UniProtKB-UniRule"/>
</dbReference>
<dbReference type="NCBIfam" id="TIGR00708">
    <property type="entry name" value="cobA"/>
    <property type="match status" value="1"/>
</dbReference>
<keyword evidence="4 8" id="KW-0627">Porphyrin biosynthesis</keyword>
<dbReference type="EMBL" id="UGVE01000001">
    <property type="protein sequence ID" value="SUD98170.1"/>
    <property type="molecule type" value="Genomic_DNA"/>
</dbReference>
<comment type="caution">
    <text evidence="10">The sequence shown here is derived from an EMBL/GenBank/DDBJ whole genome shotgun (WGS) entry which is preliminary data.</text>
</comment>
<dbReference type="NCBIfam" id="NF004637">
    <property type="entry name" value="PRK05986.1"/>
    <property type="match status" value="1"/>
</dbReference>
<dbReference type="InterPro" id="IPR025826">
    <property type="entry name" value="Co_AT_N_dom"/>
</dbReference>
<comment type="subcellular location">
    <subcellularLocation>
        <location evidence="8">Cytoplasm</location>
    </subcellularLocation>
</comment>
<gene>
    <name evidence="10" type="primary">cobO</name>
    <name evidence="10" type="ORF">NCTC10894_02550</name>
</gene>
<evidence type="ECO:0000313" key="10">
    <source>
        <dbReference type="EMBL" id="SUD98170.1"/>
    </source>
</evidence>
<protein>
    <recommendedName>
        <fullName evidence="3 8">Corrinoid adenosyltransferase</fullName>
        <ecNumber evidence="3 8">2.5.1.17</ecNumber>
    </recommendedName>
    <alternativeName>
        <fullName evidence="8">Cob(II)alamin adenosyltransferase</fullName>
    </alternativeName>
    <alternativeName>
        <fullName evidence="8">Cob(II)yrinic acid a,c-diamide adenosyltransferase</fullName>
    </alternativeName>
</protein>
<comment type="similarity">
    <text evidence="2 8">Belongs to the Cob(I)alamin adenosyltransferase family.</text>
</comment>
<evidence type="ECO:0000256" key="1">
    <source>
        <dbReference type="ARBA" id="ARBA00005121"/>
    </source>
</evidence>
<dbReference type="Pfam" id="PF12557">
    <property type="entry name" value="Co_AT_N"/>
    <property type="match status" value="1"/>
</dbReference>
<keyword evidence="8 10" id="KW-0808">Transferase</keyword>
<dbReference type="Gene3D" id="3.40.50.300">
    <property type="entry name" value="P-loop containing nucleotide triphosphate hydrolases"/>
    <property type="match status" value="1"/>
</dbReference>
<sequence length="207" mass="22758">MTMPENEDGGLNARHRIRMQRKKAVVDARIAAATDVRGVLLVNTGNGKGKSSSGFGMVIRAMGHDMQVGVVQFIKGAIPTGEERFLRRFPEQCRFHVMGEGYTWETQDRTRDIKKAQAAWACARELLNDPSIGLVLLDELNIALKYHYLDVQTVLADLRARPAAQHVVVTGRGAPPELIEAADTVTDMTLVKHAFSQGIQAQPGVEL</sequence>
<dbReference type="PANTHER" id="PTHR46638">
    <property type="entry name" value="CORRINOID ADENOSYLTRANSFERASE"/>
    <property type="match status" value="1"/>
</dbReference>
<evidence type="ECO:0000256" key="6">
    <source>
        <dbReference type="ARBA" id="ARBA00048555"/>
    </source>
</evidence>
<dbReference type="InterPro" id="IPR003724">
    <property type="entry name" value="CblAdoTrfase_CobA"/>
</dbReference>
<dbReference type="PANTHER" id="PTHR46638:SF1">
    <property type="entry name" value="CORRINOID ADENOSYLTRANSFERASE"/>
    <property type="match status" value="1"/>
</dbReference>
<comment type="catalytic activity">
    <reaction evidence="6 8">
        <text>2 cob(II)yrinate a,c diamide + reduced [electron-transfer flavoprotein] + 2 ATP = 2 adenosylcob(III)yrinate a,c-diamide + 2 triphosphate + oxidized [electron-transfer flavoprotein] + 3 H(+)</text>
        <dbReference type="Rhea" id="RHEA:11528"/>
        <dbReference type="Rhea" id="RHEA-COMP:10685"/>
        <dbReference type="Rhea" id="RHEA-COMP:10686"/>
        <dbReference type="ChEBI" id="CHEBI:15378"/>
        <dbReference type="ChEBI" id="CHEBI:18036"/>
        <dbReference type="ChEBI" id="CHEBI:30616"/>
        <dbReference type="ChEBI" id="CHEBI:57692"/>
        <dbReference type="ChEBI" id="CHEBI:58307"/>
        <dbReference type="ChEBI" id="CHEBI:58503"/>
        <dbReference type="ChEBI" id="CHEBI:58537"/>
        <dbReference type="EC" id="2.5.1.17"/>
    </reaction>
</comment>
<organism evidence="10 11">
    <name type="scientific">Ralstonia mannitolilytica</name>
    <dbReference type="NCBI Taxonomy" id="105219"/>
    <lineage>
        <taxon>Bacteria</taxon>
        <taxon>Pseudomonadati</taxon>
        <taxon>Pseudomonadota</taxon>
        <taxon>Betaproteobacteria</taxon>
        <taxon>Burkholderiales</taxon>
        <taxon>Burkholderiaceae</taxon>
        <taxon>Ralstonia</taxon>
    </lineage>
</organism>
<keyword evidence="8" id="KW-0169">Cobalamin biosynthesis</keyword>
<dbReference type="PIRSF" id="PIRSF015617">
    <property type="entry name" value="Adensltrnsf_CobA"/>
    <property type="match status" value="1"/>
</dbReference>
<dbReference type="GO" id="GO:0005524">
    <property type="term" value="F:ATP binding"/>
    <property type="evidence" value="ECO:0007669"/>
    <property type="project" value="UniProtKB-UniRule"/>
</dbReference>
<accession>A0AAJ5D5F3</accession>
<evidence type="ECO:0000259" key="9">
    <source>
        <dbReference type="Pfam" id="PF12557"/>
    </source>
</evidence>
<dbReference type="EC" id="2.5.1.17" evidence="3 8"/>
<dbReference type="InterPro" id="IPR027417">
    <property type="entry name" value="P-loop_NTPase"/>
</dbReference>
<evidence type="ECO:0000313" key="11">
    <source>
        <dbReference type="Proteomes" id="UP000255008"/>
    </source>
</evidence>
<keyword evidence="8" id="KW-0963">Cytoplasm</keyword>
<dbReference type="GO" id="GO:0009236">
    <property type="term" value="P:cobalamin biosynthetic process"/>
    <property type="evidence" value="ECO:0007669"/>
    <property type="project" value="UniProtKB-UniRule"/>
</dbReference>
<feature type="domain" description="Cob(I)alamin adenosyltransferase N-terminal" evidence="9">
    <location>
        <begin position="11"/>
        <end position="30"/>
    </location>
</feature>
<name>A0AAJ5D5F3_9RALS</name>
<proteinExistence type="inferred from homology"/>
<dbReference type="GO" id="GO:0005737">
    <property type="term" value="C:cytoplasm"/>
    <property type="evidence" value="ECO:0007669"/>
    <property type="project" value="UniProtKB-SubCell"/>
</dbReference>
<evidence type="ECO:0000256" key="4">
    <source>
        <dbReference type="ARBA" id="ARBA00023244"/>
    </source>
</evidence>
<dbReference type="Proteomes" id="UP000255008">
    <property type="component" value="Unassembled WGS sequence"/>
</dbReference>
<dbReference type="RefSeq" id="WP_082062846.1">
    <property type="nucleotide sequence ID" value="NZ_BAAAEC010000026.1"/>
</dbReference>
<dbReference type="AlphaFoldDB" id="A0AAJ5D5F3"/>
<comment type="pathway">
    <text evidence="1 8">Cofactor biosynthesis; adenosylcobalamin biosynthesis; adenosylcobalamin from cob(II)yrinate a,c-diamide: step 2/7.</text>
</comment>
<dbReference type="GO" id="GO:0008817">
    <property type="term" value="F:corrinoid adenosyltransferase activity"/>
    <property type="evidence" value="ECO:0007669"/>
    <property type="project" value="UniProtKB-UniRule"/>
</dbReference>
<reference evidence="10 11" key="1">
    <citation type="submission" date="2018-06" db="EMBL/GenBank/DDBJ databases">
        <authorList>
            <consortium name="Pathogen Informatics"/>
            <person name="Doyle S."/>
        </authorList>
    </citation>
    <scope>NUCLEOTIDE SEQUENCE [LARGE SCALE GENOMIC DNA]</scope>
    <source>
        <strain evidence="10 11">NCTC10894</strain>
    </source>
</reference>
<evidence type="ECO:0000256" key="3">
    <source>
        <dbReference type="ARBA" id="ARBA00012454"/>
    </source>
</evidence>
<evidence type="ECO:0000256" key="2">
    <source>
        <dbReference type="ARBA" id="ARBA00007487"/>
    </source>
</evidence>
<dbReference type="Pfam" id="PF02572">
    <property type="entry name" value="CobA_CobO_BtuR"/>
    <property type="match status" value="1"/>
</dbReference>
<comment type="function">
    <text evidence="5 8">Required for both de novo synthesis of the corrin ring for the assimilation of exogenous corrinoids. Participates in the adenosylation of a variety of incomplete and complete corrinoids.</text>
</comment>
<comment type="catalytic activity">
    <reaction evidence="7 8">
        <text>2 cob(II)alamin + reduced [electron-transfer flavoprotein] + 2 ATP = 2 adenosylcob(III)alamin + 2 triphosphate + oxidized [electron-transfer flavoprotein] + 3 H(+)</text>
        <dbReference type="Rhea" id="RHEA:28671"/>
        <dbReference type="Rhea" id="RHEA-COMP:10685"/>
        <dbReference type="Rhea" id="RHEA-COMP:10686"/>
        <dbReference type="ChEBI" id="CHEBI:15378"/>
        <dbReference type="ChEBI" id="CHEBI:16304"/>
        <dbReference type="ChEBI" id="CHEBI:18036"/>
        <dbReference type="ChEBI" id="CHEBI:18408"/>
        <dbReference type="ChEBI" id="CHEBI:30616"/>
        <dbReference type="ChEBI" id="CHEBI:57692"/>
        <dbReference type="ChEBI" id="CHEBI:58307"/>
        <dbReference type="EC" id="2.5.1.17"/>
    </reaction>
</comment>